<evidence type="ECO:0000313" key="4">
    <source>
        <dbReference type="EMBL" id="MBI4725759.1"/>
    </source>
</evidence>
<evidence type="ECO:0000256" key="2">
    <source>
        <dbReference type="RuleBase" id="RU003750"/>
    </source>
</evidence>
<dbReference type="InterPro" id="IPR043130">
    <property type="entry name" value="CDP-OH_PTrfase_TM_dom"/>
</dbReference>
<name>A0A933I8R0_UNCT6</name>
<keyword evidence="3" id="KW-0812">Transmembrane</keyword>
<dbReference type="Proteomes" id="UP000736328">
    <property type="component" value="Unassembled WGS sequence"/>
</dbReference>
<keyword evidence="3" id="KW-0472">Membrane</keyword>
<feature type="transmembrane region" description="Helical" evidence="3">
    <location>
        <begin position="134"/>
        <end position="154"/>
    </location>
</feature>
<evidence type="ECO:0000256" key="1">
    <source>
        <dbReference type="ARBA" id="ARBA00022679"/>
    </source>
</evidence>
<comment type="caution">
    <text evidence="4">The sequence shown here is derived from an EMBL/GenBank/DDBJ whole genome shotgun (WGS) entry which is preliminary data.</text>
</comment>
<dbReference type="Pfam" id="PF01066">
    <property type="entry name" value="CDP-OH_P_transf"/>
    <property type="match status" value="1"/>
</dbReference>
<dbReference type="AlphaFoldDB" id="A0A933I8R0"/>
<dbReference type="InterPro" id="IPR048254">
    <property type="entry name" value="CDP_ALCOHOL_P_TRANSF_CS"/>
</dbReference>
<reference evidence="4" key="1">
    <citation type="submission" date="2020-07" db="EMBL/GenBank/DDBJ databases">
        <title>Huge and variable diversity of episymbiotic CPR bacteria and DPANN archaea in groundwater ecosystems.</title>
        <authorList>
            <person name="He C.Y."/>
            <person name="Keren R."/>
            <person name="Whittaker M."/>
            <person name="Farag I.F."/>
            <person name="Doudna J."/>
            <person name="Cate J.H.D."/>
            <person name="Banfield J.F."/>
        </authorList>
    </citation>
    <scope>NUCLEOTIDE SEQUENCE</scope>
    <source>
        <strain evidence="4">NC_groundwater_1520_Pr4_B-0.1um_53_5</strain>
    </source>
</reference>
<proteinExistence type="inferred from homology"/>
<accession>A0A933I8R0</accession>
<keyword evidence="1 2" id="KW-0808">Transferase</keyword>
<protein>
    <submittedName>
        <fullName evidence="4">CDP-alcohol phosphatidyltransferase family protein</fullName>
    </submittedName>
</protein>
<dbReference type="PROSITE" id="PS00379">
    <property type="entry name" value="CDP_ALCOHOL_P_TRANSF"/>
    <property type="match status" value="1"/>
</dbReference>
<evidence type="ECO:0000256" key="3">
    <source>
        <dbReference type="SAM" id="Phobius"/>
    </source>
</evidence>
<dbReference type="GO" id="GO:0008654">
    <property type="term" value="P:phospholipid biosynthetic process"/>
    <property type="evidence" value="ECO:0007669"/>
    <property type="project" value="InterPro"/>
</dbReference>
<organism evidence="4 5">
    <name type="scientific">candidate division TA06 bacterium</name>
    <dbReference type="NCBI Taxonomy" id="2250710"/>
    <lineage>
        <taxon>Bacteria</taxon>
        <taxon>Bacteria division TA06</taxon>
    </lineage>
</organism>
<feature type="transmembrane region" description="Helical" evidence="3">
    <location>
        <begin position="174"/>
        <end position="196"/>
    </location>
</feature>
<keyword evidence="3" id="KW-1133">Transmembrane helix</keyword>
<evidence type="ECO:0000313" key="5">
    <source>
        <dbReference type="Proteomes" id="UP000736328"/>
    </source>
</evidence>
<dbReference type="GO" id="GO:0016780">
    <property type="term" value="F:phosphotransferase activity, for other substituted phosphate groups"/>
    <property type="evidence" value="ECO:0007669"/>
    <property type="project" value="InterPro"/>
</dbReference>
<sequence>MANLVTLLRLVLLFVLVVMAYQTRYLWLQLANMPLLVIVIALDAVDGVVARKFKESALFGAIFDIMVDRVTENVLWIVLADLRCIPVWVALVFITRSLIVDSIRSHGIQQGKTPFGQIVSRSGQFLVGSRFMRGLYGTLKVVTFGWIFLLQPWPALMPGFWSQNAAYLKTATALLIYLTVAVCILRSVPVIAEFIIEQKVFSHLKFSAKRPKDGASLR</sequence>
<dbReference type="EMBL" id="JACQXR010000008">
    <property type="protein sequence ID" value="MBI4725759.1"/>
    <property type="molecule type" value="Genomic_DNA"/>
</dbReference>
<dbReference type="Gene3D" id="1.20.120.1760">
    <property type="match status" value="1"/>
</dbReference>
<dbReference type="GO" id="GO:0016020">
    <property type="term" value="C:membrane"/>
    <property type="evidence" value="ECO:0007669"/>
    <property type="project" value="InterPro"/>
</dbReference>
<comment type="similarity">
    <text evidence="2">Belongs to the CDP-alcohol phosphatidyltransferase class-I family.</text>
</comment>
<dbReference type="InterPro" id="IPR000462">
    <property type="entry name" value="CDP-OH_P_trans"/>
</dbReference>
<gene>
    <name evidence="4" type="ORF">HY768_00790</name>
</gene>